<dbReference type="PROSITE" id="PS00092">
    <property type="entry name" value="N6_MTASE"/>
    <property type="match status" value="1"/>
</dbReference>
<evidence type="ECO:0000256" key="1">
    <source>
        <dbReference type="ARBA" id="ARBA00022603"/>
    </source>
</evidence>
<dbReference type="EC" id="2.1.1.297" evidence="4"/>
<evidence type="ECO:0000259" key="6">
    <source>
        <dbReference type="Pfam" id="PF05175"/>
    </source>
</evidence>
<dbReference type="InterPro" id="IPR029063">
    <property type="entry name" value="SAM-dependent_MTases_sf"/>
</dbReference>
<keyword evidence="9" id="KW-1185">Reference proteome</keyword>
<comment type="function">
    <text evidence="4">Methylates the class 1 translation termination release factors RF1/PrfA and RF2/PrfB on the glutamine residue of the universally conserved GGQ motif.</text>
</comment>
<dbReference type="PANTHER" id="PTHR42867">
    <property type="entry name" value="MEMBRANE PROTEIN-RELATED"/>
    <property type="match status" value="1"/>
</dbReference>
<dbReference type="Gene3D" id="3.40.50.150">
    <property type="entry name" value="Vaccinia Virus protein VP39"/>
    <property type="match status" value="1"/>
</dbReference>
<dbReference type="Proteomes" id="UP000190080">
    <property type="component" value="Unassembled WGS sequence"/>
</dbReference>
<evidence type="ECO:0000259" key="7">
    <source>
        <dbReference type="Pfam" id="PF17827"/>
    </source>
</evidence>
<feature type="transmembrane region" description="Helical" evidence="5">
    <location>
        <begin position="105"/>
        <end position="129"/>
    </location>
</feature>
<dbReference type="GO" id="GO:0003676">
    <property type="term" value="F:nucleic acid binding"/>
    <property type="evidence" value="ECO:0007669"/>
    <property type="project" value="InterPro"/>
</dbReference>
<dbReference type="RefSeq" id="WP_242954353.1">
    <property type="nucleotide sequence ID" value="NZ_MZGV01000009.1"/>
</dbReference>
<feature type="binding site" evidence="4">
    <location>
        <position position="517"/>
    </location>
    <ligand>
        <name>S-adenosyl-L-methionine</name>
        <dbReference type="ChEBI" id="CHEBI:59789"/>
    </ligand>
</feature>
<dbReference type="SUPFAM" id="SSF53335">
    <property type="entry name" value="S-adenosyl-L-methionine-dependent methyltransferases"/>
    <property type="match status" value="1"/>
</dbReference>
<dbReference type="InterPro" id="IPR040758">
    <property type="entry name" value="PrmC_N"/>
</dbReference>
<feature type="binding site" evidence="4">
    <location>
        <begin position="517"/>
        <end position="520"/>
    </location>
    <ligand>
        <name>substrate</name>
    </ligand>
</feature>
<sequence length="610" mass="68936">MAKKTSVGGQAVIEGVMMRGEKGIATAVRLENGEIEVDFNNSIPFTKKHSVLNIPIIRGFVAMIESLVIGMKTLNYSASCFEGEAEPSKFEKWLASVFKDKSNDVALGFALIVSLMFSVGLFFILPTFLSNLLYKLKADKFTVNIIEGILRVGIFILYIYFVGKMSDIRRVFEYHGAEHKTIFCYENEEELTAENAAKFVRFHPRCGTNFLFIVMIVSIVLFSLVEFNSLWEKIVYRVILLPIVAGVSYELIKWLGKSKSRLSDIIAYPGLKLQNLTTNEPDESQLEVAIIALKAAEGIDYSEDIKRFNRNPDRDETQLEEAVTRNCGNTVGELLNTANAILKENDIESYIIDSQLIMAKALDKTRIEVMTNREAEVSEEQAQTFWKMIKLRQKKMPVKYIIKQCEFMGINLYIDEGVLIPRPDTEVLVEEAVKIINNKQYNTVCDVCCGSGAIGIAIANEVKNTVIECYDISEDARKVAERNILDNNFQQRMKFYNSDMLNEAIKGNKKFDIIVCNPPYIPEEVIPTLMGDVKDYEPYIALCGGKDGLDFYKKISEQAVECMNSGGVIVYEIGDDQKMQVEYILKENGFSDIYCVKDLAGRDRVIVGHL</sequence>
<comment type="catalytic activity">
    <reaction evidence="4">
        <text>L-glutaminyl-[peptide chain release factor] + S-adenosyl-L-methionine = N(5)-methyl-L-glutaminyl-[peptide chain release factor] + S-adenosyl-L-homocysteine + H(+)</text>
        <dbReference type="Rhea" id="RHEA:42896"/>
        <dbReference type="Rhea" id="RHEA-COMP:10271"/>
        <dbReference type="Rhea" id="RHEA-COMP:10272"/>
        <dbReference type="ChEBI" id="CHEBI:15378"/>
        <dbReference type="ChEBI" id="CHEBI:30011"/>
        <dbReference type="ChEBI" id="CHEBI:57856"/>
        <dbReference type="ChEBI" id="CHEBI:59789"/>
        <dbReference type="ChEBI" id="CHEBI:61891"/>
        <dbReference type="EC" id="2.1.1.297"/>
    </reaction>
</comment>
<dbReference type="EMBL" id="MZGV01000009">
    <property type="protein sequence ID" value="OPJ63411.1"/>
    <property type="molecule type" value="Genomic_DNA"/>
</dbReference>
<dbReference type="AlphaFoldDB" id="A0A1V4ITP4"/>
<evidence type="ECO:0000313" key="9">
    <source>
        <dbReference type="Proteomes" id="UP000190080"/>
    </source>
</evidence>
<dbReference type="CDD" id="cd02440">
    <property type="entry name" value="AdoMet_MTases"/>
    <property type="match status" value="1"/>
</dbReference>
<dbReference type="HAMAP" id="MF_02126">
    <property type="entry name" value="RF_methyltr_PrmC"/>
    <property type="match status" value="1"/>
</dbReference>
<dbReference type="InterPro" id="IPR002052">
    <property type="entry name" value="DNA_methylase_N6_adenine_CS"/>
</dbReference>
<comment type="caution">
    <text evidence="8">The sequence shown here is derived from an EMBL/GenBank/DDBJ whole genome shotgun (WGS) entry which is preliminary data.</text>
</comment>
<dbReference type="GO" id="GO:0102559">
    <property type="term" value="F:peptide chain release factor N(5)-glutamine methyltransferase activity"/>
    <property type="evidence" value="ECO:0007669"/>
    <property type="project" value="UniProtKB-EC"/>
</dbReference>
<dbReference type="InterPro" id="IPR019874">
    <property type="entry name" value="RF_methyltr_PrmC"/>
</dbReference>
<keyword evidence="1 4" id="KW-0489">Methyltransferase</keyword>
<keyword evidence="5" id="KW-1133">Transmembrane helix</keyword>
<keyword evidence="2 4" id="KW-0808">Transferase</keyword>
<evidence type="ECO:0000256" key="4">
    <source>
        <dbReference type="HAMAP-Rule" id="MF_02126"/>
    </source>
</evidence>
<evidence type="ECO:0000256" key="2">
    <source>
        <dbReference type="ARBA" id="ARBA00022679"/>
    </source>
</evidence>
<feature type="domain" description="Release factor glutamine methyltransferase N-terminal" evidence="7">
    <location>
        <begin position="333"/>
        <end position="402"/>
    </location>
</feature>
<organism evidence="8 9">
    <name type="scientific">Clostridium oryzae</name>
    <dbReference type="NCBI Taxonomy" id="1450648"/>
    <lineage>
        <taxon>Bacteria</taxon>
        <taxon>Bacillati</taxon>
        <taxon>Bacillota</taxon>
        <taxon>Clostridia</taxon>
        <taxon>Eubacteriales</taxon>
        <taxon>Clostridiaceae</taxon>
        <taxon>Clostridium</taxon>
    </lineage>
</organism>
<dbReference type="GO" id="GO:0032259">
    <property type="term" value="P:methylation"/>
    <property type="evidence" value="ECO:0007669"/>
    <property type="project" value="UniProtKB-KW"/>
</dbReference>
<accession>A0A1V4ITP4</accession>
<name>A0A1V4ITP4_9CLOT</name>
<dbReference type="InterPro" id="IPR010787">
    <property type="entry name" value="DUF1385"/>
</dbReference>
<proteinExistence type="inferred from homology"/>
<keyword evidence="5" id="KW-0812">Transmembrane</keyword>
<dbReference type="InterPro" id="IPR004556">
    <property type="entry name" value="HemK-like"/>
</dbReference>
<feature type="transmembrane region" description="Helical" evidence="5">
    <location>
        <begin position="210"/>
        <end position="228"/>
    </location>
</feature>
<dbReference type="STRING" id="1450648.CLORY_11930"/>
<feature type="domain" description="Methyltransferase small" evidence="6">
    <location>
        <begin position="435"/>
        <end position="520"/>
    </location>
</feature>
<evidence type="ECO:0000256" key="3">
    <source>
        <dbReference type="ARBA" id="ARBA00022691"/>
    </source>
</evidence>
<dbReference type="NCBIfam" id="TIGR03534">
    <property type="entry name" value="RF_mod_PrmC"/>
    <property type="match status" value="1"/>
</dbReference>
<feature type="binding site" evidence="4">
    <location>
        <position position="471"/>
    </location>
    <ligand>
        <name>S-adenosyl-L-methionine</name>
        <dbReference type="ChEBI" id="CHEBI:59789"/>
    </ligand>
</feature>
<protein>
    <recommendedName>
        <fullName evidence="4">Release factor glutamine methyltransferase</fullName>
        <shortName evidence="4">RF MTase</shortName>
        <ecNumber evidence="4">2.1.1.297</ecNumber>
    </recommendedName>
    <alternativeName>
        <fullName evidence="4">N5-glutamine methyltransferase PrmC</fullName>
    </alternativeName>
    <alternativeName>
        <fullName evidence="4">Protein-(glutamine-N5) MTase PrmC</fullName>
    </alternativeName>
    <alternativeName>
        <fullName evidence="4">Protein-glutamine N-methyltransferase PrmC</fullName>
    </alternativeName>
</protein>
<comment type="caution">
    <text evidence="4">Lacks conserved residue(s) required for the propagation of feature annotation.</text>
</comment>
<dbReference type="Pfam" id="PF07136">
    <property type="entry name" value="DUF1385"/>
    <property type="match status" value="1"/>
</dbReference>
<gene>
    <name evidence="4 8" type="primary">prmC</name>
    <name evidence="8" type="ORF">CLORY_11930</name>
</gene>
<evidence type="ECO:0000256" key="5">
    <source>
        <dbReference type="SAM" id="Phobius"/>
    </source>
</evidence>
<keyword evidence="5" id="KW-0472">Membrane</keyword>
<dbReference type="InterPro" id="IPR007848">
    <property type="entry name" value="Small_mtfrase_dom"/>
</dbReference>
<dbReference type="Gene3D" id="1.10.8.10">
    <property type="entry name" value="DNA helicase RuvA subunit, C-terminal domain"/>
    <property type="match status" value="1"/>
</dbReference>
<dbReference type="PANTHER" id="PTHR42867:SF1">
    <property type="entry name" value="MEMBRANE PROTEIN-RELATED"/>
    <property type="match status" value="1"/>
</dbReference>
<dbReference type="Pfam" id="PF17827">
    <property type="entry name" value="PrmC_N"/>
    <property type="match status" value="1"/>
</dbReference>
<dbReference type="Pfam" id="PF05175">
    <property type="entry name" value="MTS"/>
    <property type="match status" value="1"/>
</dbReference>
<evidence type="ECO:0000313" key="8">
    <source>
        <dbReference type="EMBL" id="OPJ63411.1"/>
    </source>
</evidence>
<feature type="transmembrane region" description="Helical" evidence="5">
    <location>
        <begin position="141"/>
        <end position="161"/>
    </location>
</feature>
<comment type="similarity">
    <text evidence="4">Belongs to the protein N5-glutamine methyltransferase family. PrmC subfamily.</text>
</comment>
<dbReference type="NCBIfam" id="TIGR00536">
    <property type="entry name" value="hemK_fam"/>
    <property type="match status" value="1"/>
</dbReference>
<keyword evidence="3 4" id="KW-0949">S-adenosyl-L-methionine</keyword>
<reference evidence="8 9" key="1">
    <citation type="submission" date="2017-03" db="EMBL/GenBank/DDBJ databases">
        <title>Genome sequence of Clostridium oryzae DSM 28571.</title>
        <authorList>
            <person name="Poehlein A."/>
            <person name="Daniel R."/>
        </authorList>
    </citation>
    <scope>NUCLEOTIDE SEQUENCE [LARGE SCALE GENOMIC DNA]</scope>
    <source>
        <strain evidence="8 9">DSM 28571</strain>
    </source>
</reference>